<dbReference type="EMBL" id="BLXT01002468">
    <property type="protein sequence ID" value="GFN94691.1"/>
    <property type="molecule type" value="Genomic_DNA"/>
</dbReference>
<protein>
    <submittedName>
        <fullName evidence="5">Tenascin-r</fullName>
    </submittedName>
</protein>
<dbReference type="PROSITE" id="PS00514">
    <property type="entry name" value="FIBRINOGEN_C_1"/>
    <property type="match status" value="1"/>
</dbReference>
<accession>A0AAV3ZJG9</accession>
<feature type="chain" id="PRO_5043831198" evidence="3">
    <location>
        <begin position="20"/>
        <end position="585"/>
    </location>
</feature>
<organism evidence="5 6">
    <name type="scientific">Plakobranchus ocellatus</name>
    <dbReference type="NCBI Taxonomy" id="259542"/>
    <lineage>
        <taxon>Eukaryota</taxon>
        <taxon>Metazoa</taxon>
        <taxon>Spiralia</taxon>
        <taxon>Lophotrochozoa</taxon>
        <taxon>Mollusca</taxon>
        <taxon>Gastropoda</taxon>
        <taxon>Heterobranchia</taxon>
        <taxon>Euthyneura</taxon>
        <taxon>Panpulmonata</taxon>
        <taxon>Sacoglossa</taxon>
        <taxon>Placobranchoidea</taxon>
        <taxon>Plakobranchidae</taxon>
        <taxon>Plakobranchus</taxon>
    </lineage>
</organism>
<dbReference type="PANTHER" id="PTHR19143">
    <property type="entry name" value="FIBRINOGEN/TENASCIN/ANGIOPOEITIN"/>
    <property type="match status" value="1"/>
</dbReference>
<dbReference type="GO" id="GO:0005615">
    <property type="term" value="C:extracellular space"/>
    <property type="evidence" value="ECO:0007669"/>
    <property type="project" value="TreeGrafter"/>
</dbReference>
<feature type="signal peptide" evidence="3">
    <location>
        <begin position="1"/>
        <end position="19"/>
    </location>
</feature>
<dbReference type="SMART" id="SM00186">
    <property type="entry name" value="FBG"/>
    <property type="match status" value="1"/>
</dbReference>
<dbReference type="PANTHER" id="PTHR19143:SF458">
    <property type="entry name" value="FIBRINOGEN C-TERMINAL DOMAIN-CONTAINING PROTEIN-RELATED"/>
    <property type="match status" value="1"/>
</dbReference>
<comment type="caution">
    <text evidence="5">The sequence shown here is derived from an EMBL/GenBank/DDBJ whole genome shotgun (WGS) entry which is preliminary data.</text>
</comment>
<keyword evidence="2" id="KW-0175">Coiled coil</keyword>
<dbReference type="Gene3D" id="3.90.215.10">
    <property type="entry name" value="Gamma Fibrinogen, chain A, domain 1"/>
    <property type="match status" value="1"/>
</dbReference>
<dbReference type="Proteomes" id="UP000735302">
    <property type="component" value="Unassembled WGS sequence"/>
</dbReference>
<evidence type="ECO:0000259" key="4">
    <source>
        <dbReference type="PROSITE" id="PS51406"/>
    </source>
</evidence>
<dbReference type="InterPro" id="IPR002181">
    <property type="entry name" value="Fibrinogen_a/b/g_C_dom"/>
</dbReference>
<proteinExistence type="predicted"/>
<evidence type="ECO:0000256" key="2">
    <source>
        <dbReference type="SAM" id="Coils"/>
    </source>
</evidence>
<keyword evidence="6" id="KW-1185">Reference proteome</keyword>
<evidence type="ECO:0000313" key="5">
    <source>
        <dbReference type="EMBL" id="GFN94691.1"/>
    </source>
</evidence>
<evidence type="ECO:0000313" key="6">
    <source>
        <dbReference type="Proteomes" id="UP000735302"/>
    </source>
</evidence>
<keyword evidence="3" id="KW-0732">Signal</keyword>
<dbReference type="Pfam" id="PF00147">
    <property type="entry name" value="Fibrinogen_C"/>
    <property type="match status" value="1"/>
</dbReference>
<dbReference type="CDD" id="cd00087">
    <property type="entry name" value="FReD"/>
    <property type="match status" value="1"/>
</dbReference>
<sequence length="585" mass="65922">MMRLFILLCLVCIISGISGLHFTLDLRPSTSAGARTACGILVCEESNRNQPSNIITTMNVFRHSQSEFIASDKPERDILMASLTLEEPILTRESEAVKVDGRLKTGWVSLRLELFGKEDCYAEYSCEVRMLDSQEKESINTYHLLQHRGQTANQRDRSIATSAESLHVFLLLQQLDTKIALLDSKVGNVENRLEDKILSLGENVHNIERNTIDIKSKFSTLYDAGNVKLEVQDNVEKKPASLGLEARTWQQETLTDVLVIADNINNVLNSTSATVSAVHKLLTELQTWHQTDQFDCKNVTQTIEQAHNIEGLETSLNENFLQLHESLQGGFKDLKSLINSTSIEIHESIDSATSVTNTGSFHNHWSIAEILRPKNCRKGMVPLLPYAPFPYPVVSPSPNSNFSFPYLCDMFTDGGGWIVIQRRTTGNVDFYRDWVTYKEGFGSLDDDFWLGNDNIHSITSSGTYELRIDFKYKGKSAFAHYSTFSIDDENKNYALRLGDYDGTAGDSLNYHRRQQFSTFDRDNDDSSGNCAVVYSGGWWYGMCHHSNLNGKWMADVHKGLQWGGLSGSDSVSYSEMKLRKLYLAT</sequence>
<dbReference type="InterPro" id="IPR050373">
    <property type="entry name" value="Fibrinogen_C-term_domain"/>
</dbReference>
<evidence type="ECO:0000256" key="1">
    <source>
        <dbReference type="ARBA" id="ARBA00023157"/>
    </source>
</evidence>
<dbReference type="InterPro" id="IPR036056">
    <property type="entry name" value="Fibrinogen-like_C"/>
</dbReference>
<reference evidence="5 6" key="1">
    <citation type="journal article" date="2021" name="Elife">
        <title>Chloroplast acquisition without the gene transfer in kleptoplastic sea slugs, Plakobranchus ocellatus.</title>
        <authorList>
            <person name="Maeda T."/>
            <person name="Takahashi S."/>
            <person name="Yoshida T."/>
            <person name="Shimamura S."/>
            <person name="Takaki Y."/>
            <person name="Nagai Y."/>
            <person name="Toyoda A."/>
            <person name="Suzuki Y."/>
            <person name="Arimoto A."/>
            <person name="Ishii H."/>
            <person name="Satoh N."/>
            <person name="Nishiyama T."/>
            <person name="Hasebe M."/>
            <person name="Maruyama T."/>
            <person name="Minagawa J."/>
            <person name="Obokata J."/>
            <person name="Shigenobu S."/>
        </authorList>
    </citation>
    <scope>NUCLEOTIDE SEQUENCE [LARGE SCALE GENOMIC DNA]</scope>
</reference>
<evidence type="ECO:0000256" key="3">
    <source>
        <dbReference type="SAM" id="SignalP"/>
    </source>
</evidence>
<name>A0AAV3ZJG9_9GAST</name>
<feature type="domain" description="Fibrinogen C-terminal" evidence="4">
    <location>
        <begin position="367"/>
        <end position="582"/>
    </location>
</feature>
<dbReference type="SUPFAM" id="SSF56496">
    <property type="entry name" value="Fibrinogen C-terminal domain-like"/>
    <property type="match status" value="1"/>
</dbReference>
<keyword evidence="1" id="KW-1015">Disulfide bond</keyword>
<feature type="coiled-coil region" evidence="2">
    <location>
        <begin position="172"/>
        <end position="210"/>
    </location>
</feature>
<dbReference type="InterPro" id="IPR014716">
    <property type="entry name" value="Fibrinogen_a/b/g_C_1"/>
</dbReference>
<dbReference type="PROSITE" id="PS51406">
    <property type="entry name" value="FIBRINOGEN_C_2"/>
    <property type="match status" value="1"/>
</dbReference>
<dbReference type="AlphaFoldDB" id="A0AAV3ZJG9"/>
<gene>
    <name evidence="5" type="ORF">PoB_002119700</name>
</gene>
<dbReference type="InterPro" id="IPR020837">
    <property type="entry name" value="Fibrinogen_CS"/>
</dbReference>